<dbReference type="PANTHER" id="PTHR37574">
    <property type="entry name" value="LIPASE B"/>
    <property type="match status" value="1"/>
</dbReference>
<protein>
    <recommendedName>
        <fullName evidence="4">Alpha/beta-hydrolase</fullName>
    </recommendedName>
</protein>
<dbReference type="OrthoDB" id="4605274at2759"/>
<proteinExistence type="predicted"/>
<feature type="chain" id="PRO_5035447458" description="Alpha/beta-hydrolase" evidence="1">
    <location>
        <begin position="23"/>
        <end position="339"/>
    </location>
</feature>
<dbReference type="InterPro" id="IPR053228">
    <property type="entry name" value="Stereospecific_Lipase"/>
</dbReference>
<dbReference type="SUPFAM" id="SSF53474">
    <property type="entry name" value="alpha/beta-Hydrolases"/>
    <property type="match status" value="1"/>
</dbReference>
<keyword evidence="3" id="KW-1185">Reference proteome</keyword>
<dbReference type="PANTHER" id="PTHR37574:SF1">
    <property type="entry name" value="LIPASE B"/>
    <property type="match status" value="1"/>
</dbReference>
<dbReference type="InterPro" id="IPR029058">
    <property type="entry name" value="AB_hydrolase_fold"/>
</dbReference>
<evidence type="ECO:0000256" key="1">
    <source>
        <dbReference type="SAM" id="SignalP"/>
    </source>
</evidence>
<name>A0A8K0NRV8_9TREE</name>
<dbReference type="EMBL" id="JABELV010000036">
    <property type="protein sequence ID" value="KAG7562234.1"/>
    <property type="molecule type" value="Genomic_DNA"/>
</dbReference>
<organism evidence="2 3">
    <name type="scientific">Filobasidium floriforme</name>
    <dbReference type="NCBI Taxonomy" id="5210"/>
    <lineage>
        <taxon>Eukaryota</taxon>
        <taxon>Fungi</taxon>
        <taxon>Dikarya</taxon>
        <taxon>Basidiomycota</taxon>
        <taxon>Agaricomycotina</taxon>
        <taxon>Tremellomycetes</taxon>
        <taxon>Filobasidiales</taxon>
        <taxon>Filobasidiaceae</taxon>
        <taxon>Filobasidium</taxon>
    </lineage>
</organism>
<dbReference type="Proteomes" id="UP000812966">
    <property type="component" value="Unassembled WGS sequence"/>
</dbReference>
<dbReference type="Gene3D" id="3.40.50.1820">
    <property type="entry name" value="alpha/beta hydrolase"/>
    <property type="match status" value="1"/>
</dbReference>
<keyword evidence="1" id="KW-0732">Signal</keyword>
<evidence type="ECO:0008006" key="4">
    <source>
        <dbReference type="Google" id="ProtNLM"/>
    </source>
</evidence>
<sequence>MFSRTLSLLLLACATIAAPLESRENSLIKRACPSTAGDAPYSFDCGAYTSTVTCPTGITGRDIVFLVHGTTSTGEETWQTGPYVQLLPSYGDGYDVCYVTIPGRSLDDAQVNAEYVAYNIQDLAGKSANGKVYVIGHSQGNLNIQWALAFWPSLRPLVSGFGSIAGDFFGTAEGPLVCLPQMLLQGGCGPSVIQQTIGSNYLAAHNRRGGSALVPTLSVYTITDDVIQPEIINPTSALPGATVASAQELCSLLRIEDHFTLTVSPVAFHFIADTIQHGGVPDRSRFESRWCSYLTDGIENPDLFKQTAGLQRQIFKDTITLLSNVPRTNSEPVIKPYAA</sequence>
<evidence type="ECO:0000313" key="2">
    <source>
        <dbReference type="EMBL" id="KAG7562234.1"/>
    </source>
</evidence>
<feature type="signal peptide" evidence="1">
    <location>
        <begin position="1"/>
        <end position="22"/>
    </location>
</feature>
<comment type="caution">
    <text evidence="2">The sequence shown here is derived from an EMBL/GenBank/DDBJ whole genome shotgun (WGS) entry which is preliminary data.</text>
</comment>
<accession>A0A8K0NRV8</accession>
<reference evidence="2" key="1">
    <citation type="submission" date="2020-04" db="EMBL/GenBank/DDBJ databases">
        <title>Analysis of mating type loci in Filobasidium floriforme.</title>
        <authorList>
            <person name="Nowrousian M."/>
        </authorList>
    </citation>
    <scope>NUCLEOTIDE SEQUENCE</scope>
    <source>
        <strain evidence="2">CBS 6242</strain>
    </source>
</reference>
<gene>
    <name evidence="2" type="ORF">FFLO_02320</name>
</gene>
<evidence type="ECO:0000313" key="3">
    <source>
        <dbReference type="Proteomes" id="UP000812966"/>
    </source>
</evidence>
<dbReference type="AlphaFoldDB" id="A0A8K0NRV8"/>